<reference evidence="4 5" key="1">
    <citation type="submission" date="2013-07" db="EMBL/GenBank/DDBJ databases">
        <title>The Genome Sequence of Kwoniella mangroviensis CBS10435.</title>
        <authorList>
            <consortium name="The Broad Institute Genome Sequencing Platform"/>
            <person name="Cuomo C."/>
            <person name="Litvintseva A."/>
            <person name="Chen Y."/>
            <person name="Heitman J."/>
            <person name="Sun S."/>
            <person name="Springer D."/>
            <person name="Dromer F."/>
            <person name="Young S.K."/>
            <person name="Zeng Q."/>
            <person name="Gargeya S."/>
            <person name="Fitzgerald M."/>
            <person name="Abouelleil A."/>
            <person name="Alvarado L."/>
            <person name="Berlin A.M."/>
            <person name="Chapman S.B."/>
            <person name="Dewar J."/>
            <person name="Goldberg J."/>
            <person name="Griggs A."/>
            <person name="Gujja S."/>
            <person name="Hansen M."/>
            <person name="Howarth C."/>
            <person name="Imamovic A."/>
            <person name="Larimer J."/>
            <person name="McCowan C."/>
            <person name="Murphy C."/>
            <person name="Pearson M."/>
            <person name="Priest M."/>
            <person name="Roberts A."/>
            <person name="Saif S."/>
            <person name="Shea T."/>
            <person name="Sykes S."/>
            <person name="Wortman J."/>
            <person name="Nusbaum C."/>
            <person name="Birren B."/>
        </authorList>
    </citation>
    <scope>NUCLEOTIDE SEQUENCE [LARGE SCALE GENOMIC DNA]</scope>
    <source>
        <strain evidence="4 5">CBS 10435</strain>
    </source>
</reference>
<evidence type="ECO:0000259" key="3">
    <source>
        <dbReference type="Pfam" id="PF08450"/>
    </source>
</evidence>
<dbReference type="PANTHER" id="PTHR47064">
    <property type="entry name" value="PUTATIVE (AFU_ORTHOLOGUE AFUA_1G08990)-RELATED"/>
    <property type="match status" value="1"/>
</dbReference>
<sequence>MVKKKGTGAAGDRGASIGPNPSPDQDIKSPDSSSRIKKKNKSNTINDTTHTAKSKILNSNNFMMLNALVAFGILSLAVYAQKDKEGIRGLMKRNNTGSGSSGAPRYAQVIRPSSFAVLDQVPSPVDHNYTTLFYPPGTHEDSLKEKPFLIFDDEFYDIIGSDPTLTVIADGGTNPLFHEATVWYPPTDEVFFVQNAGAPAAGTGLNKSAIVQKISLSQAQNVSASNNGGSVDVITVNTSVPVINPNGATNFRGKIVFTGEGQGDNVPPALYLVDPSEPYDTTVILNNYYGRQFNSLNDVAVNPRNKQLYFTDVTYGYLQDFRPAPVLPNQVYRFNVDTGALGVAADGFNLPNGITFSPDGKYAYVADTGANAGFWGWNYTNPSTLYRFDVNDDGTLDNRNTFAYIDAGVPDGVHCDSEGNVYAGVGDGISVWNPAGTLLGKIWLGTTSANFQFAGKGRMVICAETKLYYVTLGAEGADITSSRYSG</sequence>
<evidence type="ECO:0000313" key="5">
    <source>
        <dbReference type="Proteomes" id="UP000092583"/>
    </source>
</evidence>
<dbReference type="Pfam" id="PF08450">
    <property type="entry name" value="SGL"/>
    <property type="match status" value="1"/>
</dbReference>
<gene>
    <name evidence="4" type="ORF">L486_03163</name>
</gene>
<feature type="region of interest" description="Disordered" evidence="1">
    <location>
        <begin position="1"/>
        <end position="47"/>
    </location>
</feature>
<dbReference type="Gene3D" id="2.120.10.30">
    <property type="entry name" value="TolB, C-terminal domain"/>
    <property type="match status" value="1"/>
</dbReference>
<keyword evidence="2" id="KW-1133">Transmembrane helix</keyword>
<proteinExistence type="predicted"/>
<organism evidence="4 5">
    <name type="scientific">Kwoniella mangroviensis CBS 10435</name>
    <dbReference type="NCBI Taxonomy" id="1331196"/>
    <lineage>
        <taxon>Eukaryota</taxon>
        <taxon>Fungi</taxon>
        <taxon>Dikarya</taxon>
        <taxon>Basidiomycota</taxon>
        <taxon>Agaricomycotina</taxon>
        <taxon>Tremellomycetes</taxon>
        <taxon>Tremellales</taxon>
        <taxon>Cryptococcaceae</taxon>
        <taxon>Kwoniella</taxon>
    </lineage>
</organism>
<protein>
    <submittedName>
        <fullName evidence="4">Gluconolactonase</fullName>
    </submittedName>
</protein>
<evidence type="ECO:0000313" key="4">
    <source>
        <dbReference type="EMBL" id="OCF58673.1"/>
    </source>
</evidence>
<dbReference type="EMBL" id="KI669461">
    <property type="protein sequence ID" value="OCF58673.1"/>
    <property type="molecule type" value="Genomic_DNA"/>
</dbReference>
<dbReference type="Proteomes" id="UP000092583">
    <property type="component" value="Unassembled WGS sequence"/>
</dbReference>
<dbReference type="PANTHER" id="PTHR47064:SF2">
    <property type="entry name" value="SMP-30_GLUCONOLACTONASE_LRE-LIKE REGION DOMAIN-CONTAINING PROTEIN-RELATED"/>
    <property type="match status" value="1"/>
</dbReference>
<keyword evidence="2" id="KW-0472">Membrane</keyword>
<feature type="domain" description="SMP-30/Gluconolactonase/LRE-like region" evidence="3">
    <location>
        <begin position="271"/>
        <end position="457"/>
    </location>
</feature>
<feature type="transmembrane region" description="Helical" evidence="2">
    <location>
        <begin position="62"/>
        <end position="80"/>
    </location>
</feature>
<dbReference type="InterPro" id="IPR011042">
    <property type="entry name" value="6-blade_b-propeller_TolB-like"/>
</dbReference>
<dbReference type="OrthoDB" id="423498at2759"/>
<reference evidence="5" key="2">
    <citation type="submission" date="2013-12" db="EMBL/GenBank/DDBJ databases">
        <title>Evolution of pathogenesis and genome organization in the Tremellales.</title>
        <authorList>
            <person name="Cuomo C."/>
            <person name="Litvintseva A."/>
            <person name="Heitman J."/>
            <person name="Chen Y."/>
            <person name="Sun S."/>
            <person name="Springer D."/>
            <person name="Dromer F."/>
            <person name="Young S."/>
            <person name="Zeng Q."/>
            <person name="Chapman S."/>
            <person name="Gujja S."/>
            <person name="Saif S."/>
            <person name="Birren B."/>
        </authorList>
    </citation>
    <scope>NUCLEOTIDE SEQUENCE [LARGE SCALE GENOMIC DNA]</scope>
    <source>
        <strain evidence="5">CBS 10435</strain>
    </source>
</reference>
<evidence type="ECO:0000256" key="2">
    <source>
        <dbReference type="SAM" id="Phobius"/>
    </source>
</evidence>
<dbReference type="InterPro" id="IPR013658">
    <property type="entry name" value="SGL"/>
</dbReference>
<evidence type="ECO:0000256" key="1">
    <source>
        <dbReference type="SAM" id="MobiDB-lite"/>
    </source>
</evidence>
<keyword evidence="5" id="KW-1185">Reference proteome</keyword>
<dbReference type="AlphaFoldDB" id="A0A1B9IT10"/>
<dbReference type="SUPFAM" id="SSF63829">
    <property type="entry name" value="Calcium-dependent phosphotriesterase"/>
    <property type="match status" value="1"/>
</dbReference>
<name>A0A1B9IT10_9TREE</name>
<dbReference type="InterPro" id="IPR052988">
    <property type="entry name" value="Oryzine_lactonohydrolase"/>
</dbReference>
<accession>A0A1B9IT10</accession>
<dbReference type="STRING" id="1331196.A0A1B9IT10"/>
<keyword evidence="2" id="KW-0812">Transmembrane</keyword>